<comment type="caution">
    <text evidence="1">The sequence shown here is derived from an EMBL/GenBank/DDBJ whole genome shotgun (WGS) entry which is preliminary data.</text>
</comment>
<organism evidence="1 2">
    <name type="scientific">Streptomyces sulfonofaciens</name>
    <dbReference type="NCBI Taxonomy" id="68272"/>
    <lineage>
        <taxon>Bacteria</taxon>
        <taxon>Bacillati</taxon>
        <taxon>Actinomycetota</taxon>
        <taxon>Actinomycetes</taxon>
        <taxon>Kitasatosporales</taxon>
        <taxon>Streptomycetaceae</taxon>
        <taxon>Streptomyces</taxon>
    </lineage>
</organism>
<dbReference type="InterPro" id="IPR027417">
    <property type="entry name" value="P-loop_NTPase"/>
</dbReference>
<proteinExistence type="predicted"/>
<keyword evidence="2" id="KW-1185">Reference proteome</keyword>
<gene>
    <name evidence="1" type="ORF">GCM10018793_01130</name>
</gene>
<accession>A0A919FNJ4</accession>
<dbReference type="AlphaFoldDB" id="A0A919FNJ4"/>
<name>A0A919FNJ4_9ACTN</name>
<reference evidence="1" key="1">
    <citation type="journal article" date="2014" name="Int. J. Syst. Evol. Microbiol.">
        <title>Complete genome sequence of Corynebacterium casei LMG S-19264T (=DSM 44701T), isolated from a smear-ripened cheese.</title>
        <authorList>
            <consortium name="US DOE Joint Genome Institute (JGI-PGF)"/>
            <person name="Walter F."/>
            <person name="Albersmeier A."/>
            <person name="Kalinowski J."/>
            <person name="Ruckert C."/>
        </authorList>
    </citation>
    <scope>NUCLEOTIDE SEQUENCE</scope>
    <source>
        <strain evidence="1">JCM 5069</strain>
    </source>
</reference>
<dbReference type="Gene3D" id="3.40.50.300">
    <property type="entry name" value="P-loop containing nucleotide triphosphate hydrolases"/>
    <property type="match status" value="1"/>
</dbReference>
<dbReference type="SUPFAM" id="SSF52540">
    <property type="entry name" value="P-loop containing nucleoside triphosphate hydrolases"/>
    <property type="match status" value="1"/>
</dbReference>
<protein>
    <submittedName>
        <fullName evidence="1">Uncharacterized protein</fullName>
    </submittedName>
</protein>
<evidence type="ECO:0000313" key="1">
    <source>
        <dbReference type="EMBL" id="GHH69136.1"/>
    </source>
</evidence>
<dbReference type="Proteomes" id="UP000603708">
    <property type="component" value="Unassembled WGS sequence"/>
</dbReference>
<dbReference type="RefSeq" id="WP_189928853.1">
    <property type="nucleotide sequence ID" value="NZ_BNCD01000001.1"/>
</dbReference>
<sequence>MPPSQFNRTGYFESLSIIDINDRMLSWFDGAGAVETGEGERWLAVLPRDELRFPEIPREMADSMREQVAPRPFCLKDPRFSYTLAAWSPVLGDALRVCVFRCPQVAARSLVRLAHGVTNVALDIPTAYEVWTHTYEYILHNQLSTGDWLFVDYDTLHTAATRERVEARTGCRVDWSLFSPRAPHETAGTAADPGVPGRARALHAELVTMAAR</sequence>
<dbReference type="EMBL" id="BNCD01000001">
    <property type="protein sequence ID" value="GHH69136.1"/>
    <property type="molecule type" value="Genomic_DNA"/>
</dbReference>
<evidence type="ECO:0000313" key="2">
    <source>
        <dbReference type="Proteomes" id="UP000603708"/>
    </source>
</evidence>
<reference evidence="1" key="2">
    <citation type="submission" date="2020-09" db="EMBL/GenBank/DDBJ databases">
        <authorList>
            <person name="Sun Q."/>
            <person name="Ohkuma M."/>
        </authorList>
    </citation>
    <scope>NUCLEOTIDE SEQUENCE</scope>
    <source>
        <strain evidence="1">JCM 5069</strain>
    </source>
</reference>